<dbReference type="SUPFAM" id="SSF55608">
    <property type="entry name" value="Homing endonucleases"/>
    <property type="match status" value="2"/>
</dbReference>
<name>N0A729_9AGAM</name>
<dbReference type="Pfam" id="PF00961">
    <property type="entry name" value="LAGLIDADG_1"/>
    <property type="match status" value="1"/>
</dbReference>
<dbReference type="GO" id="GO:0004519">
    <property type="term" value="F:endonuclease activity"/>
    <property type="evidence" value="ECO:0007669"/>
    <property type="project" value="InterPro"/>
</dbReference>
<dbReference type="InterPro" id="IPR004860">
    <property type="entry name" value="LAGLIDADG_dom"/>
</dbReference>
<reference evidence="3" key="1">
    <citation type="submission" date="2012-12" db="EMBL/GenBank/DDBJ databases">
        <authorList>
            <person name="Pakala S."/>
            <person name="Fedorova N."/>
            <person name="Joardar V."/>
            <person name="Shabalina S."/>
            <person name="Hostetler J."/>
            <person name="Pakala S."/>
            <person name="Zafar N."/>
            <person name="Nierman W."/>
            <person name="Cubeta M."/>
        </authorList>
    </citation>
    <scope>NUCLEOTIDE SEQUENCE</scope>
    <source>
        <strain evidence="3">AG3 Rhs1AP</strain>
    </source>
</reference>
<protein>
    <recommendedName>
        <fullName evidence="2">Homing endonuclease LAGLIDADG domain-containing protein</fullName>
    </recommendedName>
</protein>
<evidence type="ECO:0000313" key="3">
    <source>
        <dbReference type="EMBL" id="AGK45442.1"/>
    </source>
</evidence>
<sequence>MEIVFLILIYIQNSEFTNFNSNDKNTLSISSAREQLKQCKDNFKLPSNFNSEEFRLVANGFFQAEGHISCRIRDKYFTPVFAINQNLSPKSLEFFLTLWHVLGRTGTLGIIMNKHGKLVIRLSSESWDTILNSYSKYFNNIYGEKYVAFQKLSEIRCLTSNKLTLDPISLALAIHIVYDLSADGVNRKLSLLDQLNLLGLNFTNVKLPTYTDNFTTPSILFIIGFILGDGTLHLRLRNSDIGSIWLIPTLLLPQLKNKYNAHFFSMLEQFFKSLDIKTHTVNKSKDSEILVILDSNDRNIKEMTVLTVESISSMFEKFLPAIESYSHYFYWKYDQYELMSVVARLVNGKAHYTLYGFMAIIEIIYSYPNKRLQSKEFWLDNIQSWFKTRAIETKSGENNIQAVVGRGPLKGSIVAWKCTFPNEFNIKSRQFGFTNDFESIQALKQAIQYRDISIKSYIDSLLKSKN</sequence>
<geneLocation type="mitochondrion" evidence="3"/>
<dbReference type="AlphaFoldDB" id="N0A729"/>
<proteinExistence type="predicted"/>
<dbReference type="EMBL" id="KC352446">
    <property type="protein sequence ID" value="AGK45442.1"/>
    <property type="molecule type" value="Genomic_DNA"/>
</dbReference>
<evidence type="ECO:0000259" key="2">
    <source>
        <dbReference type="Pfam" id="PF00961"/>
    </source>
</evidence>
<dbReference type="RefSeq" id="YP_008082064.1">
    <property type="nucleotide sequence ID" value="NC_021436.1"/>
</dbReference>
<comment type="function">
    <text evidence="1">Mitochondrial DNA endonuclease involved in intron homing.</text>
</comment>
<organism evidence="3">
    <name type="scientific">Rhizoctonia solani</name>
    <dbReference type="NCBI Taxonomy" id="456999"/>
    <lineage>
        <taxon>Eukaryota</taxon>
        <taxon>Fungi</taxon>
        <taxon>Dikarya</taxon>
        <taxon>Basidiomycota</taxon>
        <taxon>Agaricomycotina</taxon>
        <taxon>Agaricomycetes</taxon>
        <taxon>Cantharellales</taxon>
        <taxon>Ceratobasidiaceae</taxon>
        <taxon>Rhizoctonia</taxon>
    </lineage>
</organism>
<dbReference type="GeneID" id="16029573"/>
<accession>N0A729</accession>
<gene>
    <name evidence="3" type="ORF">RSOL_m01300</name>
</gene>
<feature type="domain" description="Homing endonuclease LAGLIDADG" evidence="2">
    <location>
        <begin position="60"/>
        <end position="155"/>
    </location>
</feature>
<dbReference type="Gene3D" id="3.10.28.10">
    <property type="entry name" value="Homing endonucleases"/>
    <property type="match status" value="2"/>
</dbReference>
<evidence type="ECO:0000256" key="1">
    <source>
        <dbReference type="ARBA" id="ARBA00002670"/>
    </source>
</evidence>
<reference evidence="3" key="2">
    <citation type="journal article" date="2014" name="FEMS Microbiol. Lett.">
        <title>Mobile elements and mitochondrial genome expansion in the soil fungus and potato pathogen Rhizoctonia solani AG-3.</title>
        <authorList>
            <person name="Losada L."/>
            <person name="Pakala S.B."/>
            <person name="Fedorova N.D."/>
            <person name="Joardar V."/>
            <person name="Shabalina S.A."/>
            <person name="Hostetler J."/>
            <person name="Pakala S.M."/>
            <person name="Zafar N."/>
            <person name="Thomas E."/>
            <person name="Rodriguez-Carres M."/>
            <person name="Dean R."/>
            <person name="Vilgalys R."/>
            <person name="Nierman W.C."/>
            <person name="Cubeta M.A."/>
        </authorList>
    </citation>
    <scope>NUCLEOTIDE SEQUENCE</scope>
    <source>
        <strain evidence="3">AG3 Rhs1AP</strain>
    </source>
</reference>
<keyword evidence="3" id="KW-0496">Mitochondrion</keyword>
<dbReference type="InterPro" id="IPR027434">
    <property type="entry name" value="Homing_endonucl"/>
</dbReference>